<dbReference type="KEGG" id="cser:CCO03_07550"/>
<dbReference type="Pfam" id="PF00903">
    <property type="entry name" value="Glyoxalase"/>
    <property type="match status" value="1"/>
</dbReference>
<dbReference type="CDD" id="cd06588">
    <property type="entry name" value="PhnB_like"/>
    <property type="match status" value="1"/>
</dbReference>
<dbReference type="RefSeq" id="WP_087279341.1">
    <property type="nucleotide sequence ID" value="NZ_CP021455.1"/>
</dbReference>
<reference evidence="2 3" key="1">
    <citation type="submission" date="2017-05" db="EMBL/GenBank/DDBJ databases">
        <authorList>
            <person name="Song R."/>
            <person name="Chenine A.L."/>
            <person name="Ruprecht R.M."/>
        </authorList>
    </citation>
    <scope>NUCLEOTIDE SEQUENCE [LARGE SCALE GENOMIC DNA]</scope>
    <source>
        <strain evidence="2 3">DSM 26136</strain>
    </source>
</reference>
<evidence type="ECO:0000259" key="1">
    <source>
        <dbReference type="Pfam" id="PF00903"/>
    </source>
</evidence>
<accession>A0A1Y0EM64</accession>
<organism evidence="2 3">
    <name type="scientific">Comamonas serinivorans</name>
    <dbReference type="NCBI Taxonomy" id="1082851"/>
    <lineage>
        <taxon>Bacteria</taxon>
        <taxon>Pseudomonadati</taxon>
        <taxon>Pseudomonadota</taxon>
        <taxon>Betaproteobacteria</taxon>
        <taxon>Burkholderiales</taxon>
        <taxon>Comamonadaceae</taxon>
        <taxon>Comamonas</taxon>
    </lineage>
</organism>
<dbReference type="InterPro" id="IPR029068">
    <property type="entry name" value="Glyas_Bleomycin-R_OHBP_Dase"/>
</dbReference>
<name>A0A1Y0EM64_9BURK</name>
<sequence length="154" mass="16316">MQFVPYLNFDGQCAEAMAFYARLFGGQLVHQMTFADMPPGEGMPPLPESAKNRLMHAHLQVGAQAIMASDTLPAMPGQSAEACGGGGYVKPQGLWVSIGVDSAAEGQRVFDGLAEGGQVTMPYAATFWSPGFGMVTDRFGTPWMVNVATEPPQG</sequence>
<dbReference type="InterPro" id="IPR004360">
    <property type="entry name" value="Glyas_Fos-R_dOase_dom"/>
</dbReference>
<dbReference type="PANTHER" id="PTHR33990:SF1">
    <property type="entry name" value="PROTEIN YJDN"/>
    <property type="match status" value="1"/>
</dbReference>
<dbReference type="PANTHER" id="PTHR33990">
    <property type="entry name" value="PROTEIN YJDN-RELATED"/>
    <property type="match status" value="1"/>
</dbReference>
<dbReference type="InterPro" id="IPR028973">
    <property type="entry name" value="PhnB-like"/>
</dbReference>
<gene>
    <name evidence="2" type="ORF">CCO03_07550</name>
</gene>
<dbReference type="OrthoDB" id="9795306at2"/>
<dbReference type="Gene3D" id="3.10.180.10">
    <property type="entry name" value="2,3-Dihydroxybiphenyl 1,2-Dioxygenase, domain 1"/>
    <property type="match status" value="1"/>
</dbReference>
<feature type="domain" description="Glyoxalase/fosfomycin resistance/dioxygenase" evidence="1">
    <location>
        <begin position="9"/>
        <end position="144"/>
    </location>
</feature>
<dbReference type="AlphaFoldDB" id="A0A1Y0EM64"/>
<dbReference type="EMBL" id="CP021455">
    <property type="protein sequence ID" value="ARU04551.1"/>
    <property type="molecule type" value="Genomic_DNA"/>
</dbReference>
<proteinExistence type="predicted"/>
<keyword evidence="3" id="KW-1185">Reference proteome</keyword>
<protein>
    <recommendedName>
        <fullName evidence="1">Glyoxalase/fosfomycin resistance/dioxygenase domain-containing protein</fullName>
    </recommendedName>
</protein>
<dbReference type="SUPFAM" id="SSF54593">
    <property type="entry name" value="Glyoxalase/Bleomycin resistance protein/Dihydroxybiphenyl dioxygenase"/>
    <property type="match status" value="1"/>
</dbReference>
<dbReference type="Proteomes" id="UP000196138">
    <property type="component" value="Chromosome"/>
</dbReference>
<evidence type="ECO:0000313" key="3">
    <source>
        <dbReference type="Proteomes" id="UP000196138"/>
    </source>
</evidence>
<evidence type="ECO:0000313" key="2">
    <source>
        <dbReference type="EMBL" id="ARU04551.1"/>
    </source>
</evidence>